<reference evidence="2" key="1">
    <citation type="journal article" date="2019" name="bioRxiv">
        <title>The Genome of the Zebra Mussel, Dreissena polymorpha: A Resource for Invasive Species Research.</title>
        <authorList>
            <person name="McCartney M.A."/>
            <person name="Auch B."/>
            <person name="Kono T."/>
            <person name="Mallez S."/>
            <person name="Zhang Y."/>
            <person name="Obille A."/>
            <person name="Becker A."/>
            <person name="Abrahante J.E."/>
            <person name="Garbe J."/>
            <person name="Badalamenti J.P."/>
            <person name="Herman A."/>
            <person name="Mangelson H."/>
            <person name="Liachko I."/>
            <person name="Sullivan S."/>
            <person name="Sone E.D."/>
            <person name="Koren S."/>
            <person name="Silverstein K.A.T."/>
            <person name="Beckman K.B."/>
            <person name="Gohl D.M."/>
        </authorList>
    </citation>
    <scope>NUCLEOTIDE SEQUENCE</scope>
    <source>
        <strain evidence="2">Duluth1</strain>
        <tissue evidence="2">Whole animal</tissue>
    </source>
</reference>
<organism evidence="2 3">
    <name type="scientific">Dreissena polymorpha</name>
    <name type="common">Zebra mussel</name>
    <name type="synonym">Mytilus polymorpha</name>
    <dbReference type="NCBI Taxonomy" id="45954"/>
    <lineage>
        <taxon>Eukaryota</taxon>
        <taxon>Metazoa</taxon>
        <taxon>Spiralia</taxon>
        <taxon>Lophotrochozoa</taxon>
        <taxon>Mollusca</taxon>
        <taxon>Bivalvia</taxon>
        <taxon>Autobranchia</taxon>
        <taxon>Heteroconchia</taxon>
        <taxon>Euheterodonta</taxon>
        <taxon>Imparidentia</taxon>
        <taxon>Neoheterodontei</taxon>
        <taxon>Myida</taxon>
        <taxon>Dreissenoidea</taxon>
        <taxon>Dreissenidae</taxon>
        <taxon>Dreissena</taxon>
    </lineage>
</organism>
<dbReference type="EMBL" id="JAIWYP010000003">
    <property type="protein sequence ID" value="KAH3857804.1"/>
    <property type="molecule type" value="Genomic_DNA"/>
</dbReference>
<reference evidence="2" key="2">
    <citation type="submission" date="2020-11" db="EMBL/GenBank/DDBJ databases">
        <authorList>
            <person name="McCartney M.A."/>
            <person name="Auch B."/>
            <person name="Kono T."/>
            <person name="Mallez S."/>
            <person name="Becker A."/>
            <person name="Gohl D.M."/>
            <person name="Silverstein K.A.T."/>
            <person name="Koren S."/>
            <person name="Bechman K.B."/>
            <person name="Herman A."/>
            <person name="Abrahante J.E."/>
            <person name="Garbe J."/>
        </authorList>
    </citation>
    <scope>NUCLEOTIDE SEQUENCE</scope>
    <source>
        <strain evidence="2">Duluth1</strain>
        <tissue evidence="2">Whole animal</tissue>
    </source>
</reference>
<feature type="compositionally biased region" description="Basic and acidic residues" evidence="1">
    <location>
        <begin position="108"/>
        <end position="130"/>
    </location>
</feature>
<name>A0A9D4R7F5_DREPO</name>
<accession>A0A9D4R7F5</accession>
<dbReference type="Proteomes" id="UP000828390">
    <property type="component" value="Unassembled WGS sequence"/>
</dbReference>
<proteinExistence type="predicted"/>
<feature type="region of interest" description="Disordered" evidence="1">
    <location>
        <begin position="101"/>
        <end position="130"/>
    </location>
</feature>
<evidence type="ECO:0000256" key="1">
    <source>
        <dbReference type="SAM" id="MobiDB-lite"/>
    </source>
</evidence>
<feature type="region of interest" description="Disordered" evidence="1">
    <location>
        <begin position="62"/>
        <end position="88"/>
    </location>
</feature>
<feature type="compositionally biased region" description="Polar residues" evidence="1">
    <location>
        <begin position="62"/>
        <end position="79"/>
    </location>
</feature>
<keyword evidence="3" id="KW-1185">Reference proteome</keyword>
<comment type="caution">
    <text evidence="2">The sequence shown here is derived from an EMBL/GenBank/DDBJ whole genome shotgun (WGS) entry which is preliminary data.</text>
</comment>
<evidence type="ECO:0000313" key="3">
    <source>
        <dbReference type="Proteomes" id="UP000828390"/>
    </source>
</evidence>
<protein>
    <submittedName>
        <fullName evidence="2">Uncharacterized protein</fullName>
    </submittedName>
</protein>
<dbReference type="AlphaFoldDB" id="A0A9D4R7F5"/>
<gene>
    <name evidence="2" type="ORF">DPMN_100419</name>
</gene>
<evidence type="ECO:0000313" key="2">
    <source>
        <dbReference type="EMBL" id="KAH3857804.1"/>
    </source>
</evidence>
<sequence length="213" mass="24867">MDGRVVCALDFSPEVSDKAVGKKKLIGDLNELGERLQRKKWRQRQNPARKRSAEINAQCLQTPASSTDHHNVASTYTDTGSKRRKSLSKLKYKQTVELSHMQRQLDTAQKKTEMNRKRRERERSKKVSVEKKKSIQDFYERDDVSRIVNCYKNTVTQQKYKHQKSDGPSSQYRQKVNFFPFQSEIYEHEFEAATWIFHEAGHGKGIPGVYVEL</sequence>